<proteinExistence type="predicted"/>
<keyword evidence="1" id="KW-0175">Coiled coil</keyword>
<sequence length="366" mass="40805">MNNTFIQENFDVAPVQANTNANNGVSTQVDSLELTDDSIAKFGLDVQRGVGELTNEITQSTKNKNAGETGEAITALMKIIRENGKDEDQGGNIITRLFRKGKNSVYNIQAKNQAVDKSIDTISAKLSDSQTELSHDNETLDKMYEQNKQQFQALNELVDIAQDKLNELESSIIPELDNYIKTTKDGEDKINEATIKLNEYQNMQSALSRKLNNLIASRQLALLRAPKLKTLKQTNLTVIDNLQSSINFAIPLWKQQAADAILASRQQQAIEVQKFMTEQTNKMIVSGADNVRKATLEAQKQSNESFVSASKLTQATDILRDTLVQVQSLQKQGDSLRKQEAKDLLQSGEHMKSVALDLMKNNKMIE</sequence>
<evidence type="ECO:0000313" key="3">
    <source>
        <dbReference type="Proteomes" id="UP000273025"/>
    </source>
</evidence>
<protein>
    <submittedName>
        <fullName evidence="2">Tellurite resistance protein</fullName>
    </submittedName>
</protein>
<feature type="coiled-coil region" evidence="1">
    <location>
        <begin position="144"/>
        <end position="210"/>
    </location>
</feature>
<dbReference type="EMBL" id="MG557979">
    <property type="protein sequence ID" value="AUG84671.1"/>
    <property type="molecule type" value="Genomic_DNA"/>
</dbReference>
<reference evidence="2 3" key="1">
    <citation type="submission" date="2017-11" db="EMBL/GenBank/DDBJ databases">
        <title>Isolation and Characterization of phages of Lactobacillus pentosus and plantarum.</title>
        <authorList>
            <person name="Qi R."/>
            <person name="Yu M."/>
            <person name="Tang T."/>
            <person name="Qiao X."/>
            <person name="Li Y."/>
        </authorList>
    </citation>
    <scope>NUCLEOTIDE SEQUENCE [LARGE SCALE GENOMIC DNA]</scope>
</reference>
<keyword evidence="3" id="KW-1185">Reference proteome</keyword>
<dbReference type="Proteomes" id="UP000273025">
    <property type="component" value="Segment"/>
</dbReference>
<accession>A0A3Q8CA11</accession>
<evidence type="ECO:0000256" key="1">
    <source>
        <dbReference type="SAM" id="Coils"/>
    </source>
</evidence>
<dbReference type="InterPro" id="IPR008863">
    <property type="entry name" value="Toxic_anion-R_TelA"/>
</dbReference>
<dbReference type="PANTHER" id="PTHR38432">
    <property type="entry name" value="TELA-LIKE PROTEIN SAOUHSC_01408"/>
    <property type="match status" value="1"/>
</dbReference>
<name>A0A3Q8CA11_9CAUD</name>
<dbReference type="Pfam" id="PF05816">
    <property type="entry name" value="TelA"/>
    <property type="match status" value="1"/>
</dbReference>
<gene>
    <name evidence="2" type="ORF">Lpa804_71</name>
</gene>
<organism evidence="2 3">
    <name type="scientific">Lactobacillus phage Lpa804</name>
    <dbReference type="NCBI Taxonomy" id="2059850"/>
    <lineage>
        <taxon>Viruses</taxon>
        <taxon>Duplodnaviria</taxon>
        <taxon>Heunggongvirae</taxon>
        <taxon>Uroviricota</taxon>
        <taxon>Caudoviricetes</taxon>
        <taxon>Herelleviridae</taxon>
        <taxon>Harbinvirus</taxon>
        <taxon>Harbinvirus Lpa804</taxon>
    </lineage>
</organism>
<evidence type="ECO:0000313" key="2">
    <source>
        <dbReference type="EMBL" id="AUG84671.1"/>
    </source>
</evidence>
<dbReference type="PANTHER" id="PTHR38432:SF1">
    <property type="entry name" value="TELA-LIKE PROTEIN SAOUHSC_01408"/>
    <property type="match status" value="1"/>
</dbReference>